<name>V6DFY0_9BACT</name>
<dbReference type="KEGG" id="dpb:BABL1_gene_548"/>
<keyword evidence="2" id="KW-1185">Reference proteome</keyword>
<reference evidence="1 2" key="1">
    <citation type="journal article" date="2015" name="Biol. Direct">
        <title>Babela massiliensis, a representative of a widespread bacterial phylum with unusual adaptations to parasitism in amoebae.</title>
        <authorList>
            <person name="Pagnier I."/>
            <person name="Yutin N."/>
            <person name="Croce O."/>
            <person name="Makarova K.S."/>
            <person name="Wolf Y.I."/>
            <person name="Benamar S."/>
            <person name="Raoult D."/>
            <person name="Koonin E.V."/>
            <person name="La Scola B."/>
        </authorList>
    </citation>
    <scope>NUCLEOTIDE SEQUENCE [LARGE SCALE GENOMIC DNA]</scope>
    <source>
        <strain evidence="2">BABL1</strain>
    </source>
</reference>
<dbReference type="Proteomes" id="UP000018769">
    <property type="component" value="Chromosome I"/>
</dbReference>
<dbReference type="HOGENOM" id="CLU_1841447_0_0_7"/>
<evidence type="ECO:0000313" key="2">
    <source>
        <dbReference type="Proteomes" id="UP000018769"/>
    </source>
</evidence>
<organism evidence="1 2">
    <name type="scientific">Candidatus Babela massiliensis</name>
    <dbReference type="NCBI Taxonomy" id="673862"/>
    <lineage>
        <taxon>Bacteria</taxon>
        <taxon>Candidatus Babelota</taxon>
        <taxon>Candidatus Babeliae</taxon>
        <taxon>Candidatus Babeliales</taxon>
        <taxon>Candidatus Babeliaceae</taxon>
        <taxon>Candidatus Babela</taxon>
    </lineage>
</organism>
<dbReference type="EMBL" id="HG793133">
    <property type="protein sequence ID" value="CDK30470.1"/>
    <property type="molecule type" value="Genomic_DNA"/>
</dbReference>
<proteinExistence type="predicted"/>
<protein>
    <submittedName>
        <fullName evidence="1">Uncharacterized protein</fullName>
    </submittedName>
</protein>
<sequence>MSKLVINKDLNNTYFISESNDERLNIIAQILIDKKLRKYFYKILNDISTVAEHETYHITSSDQNFDYTFHLKGDQFLVINLREINKPEEIKNIEELEKVYQTDIPKDTLIDLIINIEELMDSQKNEILLTASQDNFNIE</sequence>
<gene>
    <name evidence="1" type="ORF">BABL1_gene_548</name>
</gene>
<dbReference type="RefSeq" id="WP_023791642.1">
    <property type="nucleotide sequence ID" value="NC_023003.1"/>
</dbReference>
<accession>V6DFY0</accession>
<dbReference type="STRING" id="673862.BABL1_gene_548"/>
<dbReference type="AlphaFoldDB" id="V6DFY0"/>
<evidence type="ECO:0000313" key="1">
    <source>
        <dbReference type="EMBL" id="CDK30470.1"/>
    </source>
</evidence>